<gene>
    <name evidence="9" type="ORF">COU30_00265</name>
</gene>
<dbReference type="PANTHER" id="PTHR30012:SF0">
    <property type="entry name" value="TYPE II SECRETION SYSTEM PROTEIN F-RELATED"/>
    <property type="match status" value="1"/>
</dbReference>
<evidence type="ECO:0000313" key="10">
    <source>
        <dbReference type="Proteomes" id="UP000228528"/>
    </source>
</evidence>
<protein>
    <recommendedName>
        <fullName evidence="8">Type II secretion system protein GspF domain-containing protein</fullName>
    </recommendedName>
</protein>
<evidence type="ECO:0000256" key="1">
    <source>
        <dbReference type="ARBA" id="ARBA00004651"/>
    </source>
</evidence>
<evidence type="ECO:0000259" key="8">
    <source>
        <dbReference type="Pfam" id="PF00482"/>
    </source>
</evidence>
<evidence type="ECO:0000313" key="9">
    <source>
        <dbReference type="EMBL" id="PIR77843.1"/>
    </source>
</evidence>
<comment type="subcellular location">
    <subcellularLocation>
        <location evidence="1">Cell membrane</location>
        <topology evidence="1">Multi-pass membrane protein</topology>
    </subcellularLocation>
</comment>
<comment type="similarity">
    <text evidence="2">Belongs to the GSP F family.</text>
</comment>
<evidence type="ECO:0000256" key="5">
    <source>
        <dbReference type="ARBA" id="ARBA00022989"/>
    </source>
</evidence>
<keyword evidence="5 7" id="KW-1133">Transmembrane helix</keyword>
<dbReference type="InterPro" id="IPR003004">
    <property type="entry name" value="GspF/PilC"/>
</dbReference>
<evidence type="ECO:0000256" key="6">
    <source>
        <dbReference type="ARBA" id="ARBA00023136"/>
    </source>
</evidence>
<sequence length="367" mass="41273">MVCMKEEKKRKKKRRSSPFFIGKEKNLFIENLSILLASGIDIVDALDGIGEDVKSPSLKKIIDRLKIDLEEGMSLWKALSETRLLPEYTISLIQIGEESGRLSENLVIISVQQEKDREFKSRLRSAMMYPIFVLVLVVVIGIGISWFILPKLAGVFDQLDLTLPTITKVVIFIGQFFEMYGIRAVISLIMALVGIVYLLFYFKYTKRIGQWMILHTPGVGKLVMQVELTRFGYILGTLLEAGIPITSALQSLANATPLRPYQKLYTHLIKEVEEGNSIKKSLRSFKHVKKIFPLPMQQLVFSGEKSGKLAGTLLTVSALFEKKTETTTKNLTVILEPVLLIIVWLGVVAVALAVILPIYSLIGNFRP</sequence>
<keyword evidence="4 7" id="KW-0812">Transmembrane</keyword>
<dbReference type="PRINTS" id="PR00812">
    <property type="entry name" value="BCTERIALGSPF"/>
</dbReference>
<reference evidence="10" key="1">
    <citation type="submission" date="2017-09" db="EMBL/GenBank/DDBJ databases">
        <title>Depth-based differentiation of microbial function through sediment-hosted aquifers and enrichment of novel symbionts in the deep terrestrial subsurface.</title>
        <authorList>
            <person name="Probst A.J."/>
            <person name="Ladd B."/>
            <person name="Jarett J.K."/>
            <person name="Geller-Mcgrath D.E."/>
            <person name="Sieber C.M.K."/>
            <person name="Emerson J.B."/>
            <person name="Anantharaman K."/>
            <person name="Thomas B.C."/>
            <person name="Malmstrom R."/>
            <person name="Stieglmeier M."/>
            <person name="Klingl A."/>
            <person name="Woyke T."/>
            <person name="Ryan C.M."/>
            <person name="Banfield J.F."/>
        </authorList>
    </citation>
    <scope>NUCLEOTIDE SEQUENCE [LARGE SCALE GENOMIC DNA]</scope>
</reference>
<keyword evidence="3" id="KW-1003">Cell membrane</keyword>
<dbReference type="InterPro" id="IPR042094">
    <property type="entry name" value="T2SS_GspF_sf"/>
</dbReference>
<dbReference type="Gene3D" id="1.20.81.30">
    <property type="entry name" value="Type II secretion system (T2SS), domain F"/>
    <property type="match status" value="2"/>
</dbReference>
<feature type="transmembrane region" description="Helical" evidence="7">
    <location>
        <begin position="127"/>
        <end position="149"/>
    </location>
</feature>
<evidence type="ECO:0000256" key="7">
    <source>
        <dbReference type="SAM" id="Phobius"/>
    </source>
</evidence>
<organism evidence="9 10">
    <name type="scientific">Candidatus Magasanikbacteria bacterium CG10_big_fil_rev_8_21_14_0_10_38_6</name>
    <dbReference type="NCBI Taxonomy" id="1974647"/>
    <lineage>
        <taxon>Bacteria</taxon>
        <taxon>Candidatus Magasanikiibacteriota</taxon>
    </lineage>
</organism>
<dbReference type="GO" id="GO:0005886">
    <property type="term" value="C:plasma membrane"/>
    <property type="evidence" value="ECO:0007669"/>
    <property type="project" value="UniProtKB-SubCell"/>
</dbReference>
<evidence type="ECO:0000256" key="2">
    <source>
        <dbReference type="ARBA" id="ARBA00005745"/>
    </source>
</evidence>
<dbReference type="PANTHER" id="PTHR30012">
    <property type="entry name" value="GENERAL SECRETION PATHWAY PROTEIN"/>
    <property type="match status" value="1"/>
</dbReference>
<dbReference type="InterPro" id="IPR018076">
    <property type="entry name" value="T2SS_GspF_dom"/>
</dbReference>
<evidence type="ECO:0000256" key="3">
    <source>
        <dbReference type="ARBA" id="ARBA00022475"/>
    </source>
</evidence>
<feature type="transmembrane region" description="Helical" evidence="7">
    <location>
        <begin position="338"/>
        <end position="362"/>
    </location>
</feature>
<dbReference type="EMBL" id="PFBW01000012">
    <property type="protein sequence ID" value="PIR77843.1"/>
    <property type="molecule type" value="Genomic_DNA"/>
</dbReference>
<feature type="domain" description="Type II secretion system protein GspF" evidence="8">
    <location>
        <begin position="235"/>
        <end position="357"/>
    </location>
</feature>
<feature type="domain" description="Type II secretion system protein GspF" evidence="8">
    <location>
        <begin position="28"/>
        <end position="150"/>
    </location>
</feature>
<accession>A0A2M6P291</accession>
<evidence type="ECO:0000256" key="4">
    <source>
        <dbReference type="ARBA" id="ARBA00022692"/>
    </source>
</evidence>
<dbReference type="Pfam" id="PF00482">
    <property type="entry name" value="T2SSF"/>
    <property type="match status" value="2"/>
</dbReference>
<name>A0A2M6P291_9BACT</name>
<comment type="caution">
    <text evidence="9">The sequence shown here is derived from an EMBL/GenBank/DDBJ whole genome shotgun (WGS) entry which is preliminary data.</text>
</comment>
<keyword evidence="6 7" id="KW-0472">Membrane</keyword>
<dbReference type="Proteomes" id="UP000228528">
    <property type="component" value="Unassembled WGS sequence"/>
</dbReference>
<dbReference type="AlphaFoldDB" id="A0A2M6P291"/>
<feature type="transmembrane region" description="Helical" evidence="7">
    <location>
        <begin position="180"/>
        <end position="202"/>
    </location>
</feature>
<proteinExistence type="inferred from homology"/>